<dbReference type="AlphaFoldDB" id="A0A1I4VEY3"/>
<evidence type="ECO:0000313" key="3">
    <source>
        <dbReference type="Proteomes" id="UP000199048"/>
    </source>
</evidence>
<dbReference type="OrthoDB" id="7226381at2"/>
<dbReference type="EMBL" id="FOTK01000097">
    <property type="protein sequence ID" value="SFM99623.1"/>
    <property type="molecule type" value="Genomic_DNA"/>
</dbReference>
<dbReference type="GO" id="GO:0003677">
    <property type="term" value="F:DNA binding"/>
    <property type="evidence" value="ECO:0007669"/>
    <property type="project" value="InterPro"/>
</dbReference>
<dbReference type="STRING" id="582667.SAMN05192568_10974"/>
<evidence type="ECO:0000259" key="1">
    <source>
        <dbReference type="Pfam" id="PF12728"/>
    </source>
</evidence>
<dbReference type="Proteomes" id="UP000199048">
    <property type="component" value="Unassembled WGS sequence"/>
</dbReference>
<keyword evidence="3" id="KW-1185">Reference proteome</keyword>
<feature type="domain" description="Helix-turn-helix" evidence="1">
    <location>
        <begin position="22"/>
        <end position="69"/>
    </location>
</feature>
<dbReference type="NCBIfam" id="TIGR01764">
    <property type="entry name" value="excise"/>
    <property type="match status" value="1"/>
</dbReference>
<dbReference type="InterPro" id="IPR041657">
    <property type="entry name" value="HTH_17"/>
</dbReference>
<accession>A0A1I4VEY3</accession>
<name>A0A1I4VEY3_9HYPH</name>
<dbReference type="Pfam" id="PF12728">
    <property type="entry name" value="HTH_17"/>
    <property type="match status" value="1"/>
</dbReference>
<protein>
    <submittedName>
        <fullName evidence="2">DNA binding domain-containing protein, excisionase family</fullName>
    </submittedName>
</protein>
<proteinExistence type="predicted"/>
<organism evidence="2 3">
    <name type="scientific">Methylobacterium pseudosasicola</name>
    <dbReference type="NCBI Taxonomy" id="582667"/>
    <lineage>
        <taxon>Bacteria</taxon>
        <taxon>Pseudomonadati</taxon>
        <taxon>Pseudomonadota</taxon>
        <taxon>Alphaproteobacteria</taxon>
        <taxon>Hyphomicrobiales</taxon>
        <taxon>Methylobacteriaceae</taxon>
        <taxon>Methylobacterium</taxon>
    </lineage>
</organism>
<reference evidence="3" key="1">
    <citation type="submission" date="2016-10" db="EMBL/GenBank/DDBJ databases">
        <authorList>
            <person name="Varghese N."/>
            <person name="Submissions S."/>
        </authorList>
    </citation>
    <scope>NUCLEOTIDE SEQUENCE [LARGE SCALE GENOMIC DNA]</scope>
    <source>
        <strain evidence="3">BL36</strain>
    </source>
</reference>
<gene>
    <name evidence="2" type="ORF">SAMN05192568_10974</name>
</gene>
<dbReference type="InterPro" id="IPR010093">
    <property type="entry name" value="SinI_DNA-bd"/>
</dbReference>
<dbReference type="RefSeq" id="WP_092047471.1">
    <property type="nucleotide sequence ID" value="NZ_FOTK01000097.1"/>
</dbReference>
<sequence>MALHQMQAPQVSLRASTEKLCFTLTEACFSTGLGRSTIYQLVKDKKLRAIKAGNRTLIPADSLRSYLASLPSLETEAA</sequence>
<evidence type="ECO:0000313" key="2">
    <source>
        <dbReference type="EMBL" id="SFM99623.1"/>
    </source>
</evidence>